<dbReference type="GO" id="GO:0004040">
    <property type="term" value="F:amidase activity"/>
    <property type="evidence" value="ECO:0007669"/>
    <property type="project" value="InterPro"/>
</dbReference>
<keyword evidence="2" id="KW-0081">Bacteriolytic enzyme</keyword>
<name>A0A433RXW7_9BACL</name>
<evidence type="ECO:0000256" key="2">
    <source>
        <dbReference type="ARBA" id="ARBA00022638"/>
    </source>
</evidence>
<feature type="domain" description="LysM" evidence="6">
    <location>
        <begin position="197"/>
        <end position="241"/>
    </location>
</feature>
<feature type="chain" id="PRO_5019106665" description="Peptidoglycan hydrolase" evidence="5">
    <location>
        <begin position="28"/>
        <end position="242"/>
    </location>
</feature>
<evidence type="ECO:0000313" key="8">
    <source>
        <dbReference type="Proteomes" id="UP000288623"/>
    </source>
</evidence>
<keyword evidence="1" id="KW-0929">Antimicrobial</keyword>
<evidence type="ECO:0000256" key="4">
    <source>
        <dbReference type="ARBA" id="ARBA00032108"/>
    </source>
</evidence>
<dbReference type="SMART" id="SM00257">
    <property type="entry name" value="LysM"/>
    <property type="match status" value="1"/>
</dbReference>
<reference evidence="7 8" key="1">
    <citation type="submission" date="2014-11" db="EMBL/GenBank/DDBJ databases">
        <title>Genome sequence and analysis of novel Kurthia sp.</title>
        <authorList>
            <person name="Lawson J.N."/>
            <person name="Gonzalez J.E."/>
            <person name="Rinauldi L."/>
            <person name="Xuan Z."/>
            <person name="Firman A."/>
            <person name="Shaddox L."/>
            <person name="Trudeau A."/>
            <person name="Shah S."/>
            <person name="Reiman D."/>
        </authorList>
    </citation>
    <scope>NUCLEOTIDE SEQUENCE [LARGE SCALE GENOMIC DNA]</scope>
    <source>
        <strain evidence="7 8">3B1D</strain>
    </source>
</reference>
<dbReference type="PANTHER" id="PTHR33308:SF9">
    <property type="entry name" value="PEPTIDOGLYCAN HYDROLASE FLGJ"/>
    <property type="match status" value="1"/>
</dbReference>
<dbReference type="Gene3D" id="4.10.80.30">
    <property type="entry name" value="DNA polymerase, domain 6"/>
    <property type="match status" value="1"/>
</dbReference>
<protein>
    <recommendedName>
        <fullName evidence="4">Peptidoglycan hydrolase</fullName>
    </recommendedName>
</protein>
<dbReference type="InterPro" id="IPR051056">
    <property type="entry name" value="Glycosyl_Hydrolase_73"/>
</dbReference>
<evidence type="ECO:0000256" key="1">
    <source>
        <dbReference type="ARBA" id="ARBA00022529"/>
    </source>
</evidence>
<dbReference type="GO" id="GO:0031640">
    <property type="term" value="P:killing of cells of another organism"/>
    <property type="evidence" value="ECO:0007669"/>
    <property type="project" value="UniProtKB-KW"/>
</dbReference>
<dbReference type="Proteomes" id="UP000288623">
    <property type="component" value="Unassembled WGS sequence"/>
</dbReference>
<dbReference type="AlphaFoldDB" id="A0A433RXW7"/>
<evidence type="ECO:0000256" key="3">
    <source>
        <dbReference type="ARBA" id="ARBA00022801"/>
    </source>
</evidence>
<feature type="signal peptide" evidence="5">
    <location>
        <begin position="1"/>
        <end position="27"/>
    </location>
</feature>
<dbReference type="Pfam" id="PF01476">
    <property type="entry name" value="LysM"/>
    <property type="match status" value="1"/>
</dbReference>
<evidence type="ECO:0000256" key="5">
    <source>
        <dbReference type="SAM" id="SignalP"/>
    </source>
</evidence>
<dbReference type="Pfam" id="PF01832">
    <property type="entry name" value="Glucosaminidase"/>
    <property type="match status" value="1"/>
</dbReference>
<proteinExistence type="predicted"/>
<dbReference type="PROSITE" id="PS51782">
    <property type="entry name" value="LYSM"/>
    <property type="match status" value="1"/>
</dbReference>
<dbReference type="GO" id="GO:0042742">
    <property type="term" value="P:defense response to bacterium"/>
    <property type="evidence" value="ECO:0007669"/>
    <property type="project" value="UniProtKB-KW"/>
</dbReference>
<dbReference type="RefSeq" id="WP_126989234.1">
    <property type="nucleotide sequence ID" value="NZ_JTFC01000007.1"/>
</dbReference>
<organism evidence="7 8">
    <name type="scientific">Candidatus Kurthia intestinigallinarum</name>
    <dbReference type="NCBI Taxonomy" id="1562256"/>
    <lineage>
        <taxon>Bacteria</taxon>
        <taxon>Bacillati</taxon>
        <taxon>Bacillota</taxon>
        <taxon>Bacilli</taxon>
        <taxon>Bacillales</taxon>
        <taxon>Caryophanaceae</taxon>
        <taxon>Kurthia</taxon>
    </lineage>
</organism>
<dbReference type="OrthoDB" id="977752at2"/>
<dbReference type="SUPFAM" id="SSF54106">
    <property type="entry name" value="LysM domain"/>
    <property type="match status" value="1"/>
</dbReference>
<comment type="caution">
    <text evidence="7">The sequence shown here is derived from an EMBL/GenBank/DDBJ whole genome shotgun (WGS) entry which is preliminary data.</text>
</comment>
<evidence type="ECO:0000313" key="7">
    <source>
        <dbReference type="EMBL" id="RUS58166.1"/>
    </source>
</evidence>
<keyword evidence="3" id="KW-0378">Hydrolase</keyword>
<gene>
    <name evidence="7" type="ORF">QI30_01750</name>
</gene>
<sequence length="242" mass="26427">MKKIWKRAATAVAFTGILSAGVMDAHADYKSDFVYTYAGSAQTLANQMNLYPSVMIAQMALESNYGTSGLTQSANNLFGVKGSYGGKSIVLKTQEQKGKKLVTIKDHFRSYPSKWASMVDYTKVMQGSHLSGAWVSNTSNYRQATRALQGVYATDRYYSSKLNAIIAQYGLTRYDTKQAKTTKVSYKVKSTSTSGRITHTVRAGETLSSIAVKYGVPERTIAARSGLANTNHLVAGKRLVIK</sequence>
<evidence type="ECO:0000259" key="6">
    <source>
        <dbReference type="PROSITE" id="PS51782"/>
    </source>
</evidence>
<keyword evidence="5" id="KW-0732">Signal</keyword>
<dbReference type="Gene3D" id="1.10.530.10">
    <property type="match status" value="1"/>
</dbReference>
<dbReference type="InterPro" id="IPR036779">
    <property type="entry name" value="LysM_dom_sf"/>
</dbReference>
<dbReference type="PANTHER" id="PTHR33308">
    <property type="entry name" value="PEPTIDOGLYCAN HYDROLASE FLGJ"/>
    <property type="match status" value="1"/>
</dbReference>
<dbReference type="CDD" id="cd00118">
    <property type="entry name" value="LysM"/>
    <property type="match status" value="1"/>
</dbReference>
<dbReference type="Gene3D" id="3.10.350.10">
    <property type="entry name" value="LysM domain"/>
    <property type="match status" value="1"/>
</dbReference>
<dbReference type="InterPro" id="IPR002901">
    <property type="entry name" value="MGlyc_endo_b_GlcNAc-like_dom"/>
</dbReference>
<dbReference type="EMBL" id="JTFC01000007">
    <property type="protein sequence ID" value="RUS58166.1"/>
    <property type="molecule type" value="Genomic_DNA"/>
</dbReference>
<accession>A0A433RXW7</accession>
<keyword evidence="8" id="KW-1185">Reference proteome</keyword>
<dbReference type="SMART" id="SM00047">
    <property type="entry name" value="LYZ2"/>
    <property type="match status" value="1"/>
</dbReference>
<dbReference type="InterPro" id="IPR018392">
    <property type="entry name" value="LysM"/>
</dbReference>